<evidence type="ECO:0000313" key="3">
    <source>
        <dbReference type="Proteomes" id="UP001576774"/>
    </source>
</evidence>
<reference evidence="2 3" key="1">
    <citation type="submission" date="2024-09" db="EMBL/GenBank/DDBJ databases">
        <title>Floridaenema gen nov. (Aerosakkonemataceae, Aerosakkonematales ord. nov., Cyanobacteria) from benthic tropical and subtropical fresh waters, with the description of four new species.</title>
        <authorList>
            <person name="Moretto J.A."/>
            <person name="Berthold D.E."/>
            <person name="Lefler F.W."/>
            <person name="Huang I.-S."/>
            <person name="Laughinghouse H. IV."/>
        </authorList>
    </citation>
    <scope>NUCLEOTIDE SEQUENCE [LARGE SCALE GENOMIC DNA]</scope>
    <source>
        <strain evidence="2 3">BLCC-F46</strain>
    </source>
</reference>
<name>A0ABV4WYR2_9CYAN</name>
<dbReference type="RefSeq" id="WP_413268811.1">
    <property type="nucleotide sequence ID" value="NZ_JBHFNQ010000016.1"/>
</dbReference>
<evidence type="ECO:0000313" key="2">
    <source>
        <dbReference type="EMBL" id="MFB2875654.1"/>
    </source>
</evidence>
<accession>A0ABV4WYR2</accession>
<proteinExistence type="predicted"/>
<protein>
    <submittedName>
        <fullName evidence="2">Uncharacterized protein</fullName>
    </submittedName>
</protein>
<comment type="caution">
    <text evidence="2">The sequence shown here is derived from an EMBL/GenBank/DDBJ whole genome shotgun (WGS) entry which is preliminary data.</text>
</comment>
<organism evidence="2 3">
    <name type="scientific">Floridaenema aerugineum BLCC-F46</name>
    <dbReference type="NCBI Taxonomy" id="3153654"/>
    <lineage>
        <taxon>Bacteria</taxon>
        <taxon>Bacillati</taxon>
        <taxon>Cyanobacteriota</taxon>
        <taxon>Cyanophyceae</taxon>
        <taxon>Oscillatoriophycideae</taxon>
        <taxon>Aerosakkonematales</taxon>
        <taxon>Aerosakkonemataceae</taxon>
        <taxon>Floridanema</taxon>
        <taxon>Floridanema aerugineum</taxon>
    </lineage>
</organism>
<feature type="region of interest" description="Disordered" evidence="1">
    <location>
        <begin position="48"/>
        <end position="73"/>
    </location>
</feature>
<sequence length="73" mass="7977">MPGGHASHKGSSNKPNTNANDVFVSAADDSVDPEDMLREEVLNSEVHRAEEYVDFPPALERPGEEQKAGNKEK</sequence>
<gene>
    <name evidence="2" type="ORF">ACE1CC_02060</name>
</gene>
<feature type="compositionally biased region" description="Basic and acidic residues" evidence="1">
    <location>
        <begin position="61"/>
        <end position="73"/>
    </location>
</feature>
<keyword evidence="3" id="KW-1185">Reference proteome</keyword>
<evidence type="ECO:0000256" key="1">
    <source>
        <dbReference type="SAM" id="MobiDB-lite"/>
    </source>
</evidence>
<dbReference type="EMBL" id="JBHFNQ010000016">
    <property type="protein sequence ID" value="MFB2875654.1"/>
    <property type="molecule type" value="Genomic_DNA"/>
</dbReference>
<dbReference type="Proteomes" id="UP001576774">
    <property type="component" value="Unassembled WGS sequence"/>
</dbReference>
<feature type="region of interest" description="Disordered" evidence="1">
    <location>
        <begin position="1"/>
        <end position="22"/>
    </location>
</feature>